<evidence type="ECO:0000259" key="8">
    <source>
        <dbReference type="Pfam" id="PF04545"/>
    </source>
</evidence>
<dbReference type="Proteomes" id="UP000294723">
    <property type="component" value="Unassembled WGS sequence"/>
</dbReference>
<dbReference type="RefSeq" id="WP_132685071.1">
    <property type="nucleotide sequence ID" value="NZ_SMLA01000040.1"/>
</dbReference>
<comment type="caution">
    <text evidence="9">The sequence shown here is derived from an EMBL/GenBank/DDBJ whole genome shotgun (WGS) entry which is preliminary data.</text>
</comment>
<keyword evidence="5" id="KW-0804">Transcription</keyword>
<feature type="region of interest" description="Disordered" evidence="6">
    <location>
        <begin position="190"/>
        <end position="214"/>
    </location>
</feature>
<dbReference type="GO" id="GO:0016987">
    <property type="term" value="F:sigma factor activity"/>
    <property type="evidence" value="ECO:0007669"/>
    <property type="project" value="UniProtKB-KW"/>
</dbReference>
<dbReference type="InterPro" id="IPR007630">
    <property type="entry name" value="RNA_pol_sigma70_r4"/>
</dbReference>
<keyword evidence="10" id="KW-1185">Reference proteome</keyword>
<evidence type="ECO:0000256" key="5">
    <source>
        <dbReference type="ARBA" id="ARBA00023163"/>
    </source>
</evidence>
<dbReference type="PANTHER" id="PTHR43133">
    <property type="entry name" value="RNA POLYMERASE ECF-TYPE SIGMA FACTO"/>
    <property type="match status" value="1"/>
</dbReference>
<dbReference type="PANTHER" id="PTHR43133:SF52">
    <property type="entry name" value="ECF RNA POLYMERASE SIGMA FACTOR SIGL"/>
    <property type="match status" value="1"/>
</dbReference>
<dbReference type="Gene3D" id="1.10.10.10">
    <property type="entry name" value="Winged helix-like DNA-binding domain superfamily/Winged helix DNA-binding domain"/>
    <property type="match status" value="1"/>
</dbReference>
<organism evidence="9 10">
    <name type="scientific">Saccharopolyspora karakumensis</name>
    <dbReference type="NCBI Taxonomy" id="2530386"/>
    <lineage>
        <taxon>Bacteria</taxon>
        <taxon>Bacillati</taxon>
        <taxon>Actinomycetota</taxon>
        <taxon>Actinomycetes</taxon>
        <taxon>Pseudonocardiales</taxon>
        <taxon>Pseudonocardiaceae</taxon>
        <taxon>Saccharopolyspora</taxon>
    </lineage>
</organism>
<evidence type="ECO:0000313" key="10">
    <source>
        <dbReference type="Proteomes" id="UP000294723"/>
    </source>
</evidence>
<keyword evidence="3" id="KW-0731">Sigma factor</keyword>
<evidence type="ECO:0000256" key="4">
    <source>
        <dbReference type="ARBA" id="ARBA00023125"/>
    </source>
</evidence>
<feature type="compositionally biased region" description="Basic and acidic residues" evidence="6">
    <location>
        <begin position="191"/>
        <end position="204"/>
    </location>
</feature>
<feature type="domain" description="RNA polymerase sigma-70 region 2" evidence="7">
    <location>
        <begin position="39"/>
        <end position="106"/>
    </location>
</feature>
<evidence type="ECO:0000313" key="9">
    <source>
        <dbReference type="EMBL" id="TDD84943.1"/>
    </source>
</evidence>
<evidence type="ECO:0000256" key="2">
    <source>
        <dbReference type="ARBA" id="ARBA00023015"/>
    </source>
</evidence>
<gene>
    <name evidence="9" type="ORF">E1202_22175</name>
</gene>
<keyword evidence="2" id="KW-0805">Transcription regulation</keyword>
<proteinExistence type="inferred from homology"/>
<dbReference type="Pfam" id="PF04545">
    <property type="entry name" value="Sigma70_r4"/>
    <property type="match status" value="1"/>
</dbReference>
<evidence type="ECO:0000259" key="7">
    <source>
        <dbReference type="Pfam" id="PF04542"/>
    </source>
</evidence>
<dbReference type="AlphaFoldDB" id="A0A4R5BHT0"/>
<evidence type="ECO:0000256" key="6">
    <source>
        <dbReference type="SAM" id="MobiDB-lite"/>
    </source>
</evidence>
<dbReference type="Gene3D" id="1.10.1740.10">
    <property type="match status" value="1"/>
</dbReference>
<dbReference type="InterPro" id="IPR039425">
    <property type="entry name" value="RNA_pol_sigma-70-like"/>
</dbReference>
<sequence>MTLVGDPRSAIAFERAHASSTNGGGEHTIRNTDTTLKSLYDDYYVRLLSYVNRILSDPHHAEDVVQETMLRAWQHAETLTPERGSVWGWLTRVAHNIAIDRIRARRARPTEVDESAGSGSADYDVDHADAVVNRVVVATMVNKLVPAHRSVLYEVYFADHTATRAASSLGIPPGTVKSRLHHALRNLKTTMEPRSRDPFRAKSRERSHRGRERPRIPLRCDNATANVPPIWISRFPKRFKDSRTNSCG</sequence>
<dbReference type="GO" id="GO:0003677">
    <property type="term" value="F:DNA binding"/>
    <property type="evidence" value="ECO:0007669"/>
    <property type="project" value="UniProtKB-KW"/>
</dbReference>
<dbReference type="Pfam" id="PF04542">
    <property type="entry name" value="Sigma70_r2"/>
    <property type="match status" value="1"/>
</dbReference>
<name>A0A4R5BHT0_9PSEU</name>
<protein>
    <submittedName>
        <fullName evidence="9">Sigma-70 family RNA polymerase sigma factor</fullName>
    </submittedName>
</protein>
<dbReference type="EMBL" id="SMLA01000040">
    <property type="protein sequence ID" value="TDD84943.1"/>
    <property type="molecule type" value="Genomic_DNA"/>
</dbReference>
<dbReference type="InterPro" id="IPR013325">
    <property type="entry name" value="RNA_pol_sigma_r2"/>
</dbReference>
<dbReference type="InterPro" id="IPR014284">
    <property type="entry name" value="RNA_pol_sigma-70_dom"/>
</dbReference>
<keyword evidence="4" id="KW-0238">DNA-binding</keyword>
<dbReference type="InterPro" id="IPR007627">
    <property type="entry name" value="RNA_pol_sigma70_r2"/>
</dbReference>
<accession>A0A4R5BHT0</accession>
<dbReference type="SUPFAM" id="SSF88659">
    <property type="entry name" value="Sigma3 and sigma4 domains of RNA polymerase sigma factors"/>
    <property type="match status" value="1"/>
</dbReference>
<dbReference type="InterPro" id="IPR036388">
    <property type="entry name" value="WH-like_DNA-bd_sf"/>
</dbReference>
<evidence type="ECO:0000256" key="3">
    <source>
        <dbReference type="ARBA" id="ARBA00023082"/>
    </source>
</evidence>
<reference evidence="9 10" key="1">
    <citation type="submission" date="2019-03" db="EMBL/GenBank/DDBJ databases">
        <title>Draft genome sequences of novel Actinobacteria.</title>
        <authorList>
            <person name="Sahin N."/>
            <person name="Ay H."/>
            <person name="Saygin H."/>
        </authorList>
    </citation>
    <scope>NUCLEOTIDE SEQUENCE [LARGE SCALE GENOMIC DNA]</scope>
    <source>
        <strain evidence="9 10">5K548</strain>
    </source>
</reference>
<dbReference type="NCBIfam" id="TIGR02937">
    <property type="entry name" value="sigma70-ECF"/>
    <property type="match status" value="1"/>
</dbReference>
<dbReference type="GO" id="GO:0006352">
    <property type="term" value="P:DNA-templated transcription initiation"/>
    <property type="evidence" value="ECO:0007669"/>
    <property type="project" value="InterPro"/>
</dbReference>
<comment type="similarity">
    <text evidence="1">Belongs to the sigma-70 factor family. ECF subfamily.</text>
</comment>
<feature type="domain" description="RNA polymerase sigma-70 region 4" evidence="8">
    <location>
        <begin position="143"/>
        <end position="188"/>
    </location>
</feature>
<evidence type="ECO:0000256" key="1">
    <source>
        <dbReference type="ARBA" id="ARBA00010641"/>
    </source>
</evidence>
<dbReference type="InterPro" id="IPR013324">
    <property type="entry name" value="RNA_pol_sigma_r3/r4-like"/>
</dbReference>
<dbReference type="CDD" id="cd06171">
    <property type="entry name" value="Sigma70_r4"/>
    <property type="match status" value="1"/>
</dbReference>
<dbReference type="SUPFAM" id="SSF88946">
    <property type="entry name" value="Sigma2 domain of RNA polymerase sigma factors"/>
    <property type="match status" value="1"/>
</dbReference>